<feature type="transmembrane region" description="Helical" evidence="5">
    <location>
        <begin position="96"/>
        <end position="113"/>
    </location>
</feature>
<dbReference type="OrthoDB" id="7031597at2"/>
<feature type="transmembrane region" description="Helical" evidence="5">
    <location>
        <begin position="188"/>
        <end position="208"/>
    </location>
</feature>
<dbReference type="EMBL" id="FOLD01000021">
    <property type="protein sequence ID" value="SFD30115.1"/>
    <property type="molecule type" value="Genomic_DNA"/>
</dbReference>
<comment type="similarity">
    <text evidence="5">Belongs to the 4-toluene sulfonate uptake permease (TSUP) (TC 2.A.102) family.</text>
</comment>
<keyword evidence="4 5" id="KW-0472">Membrane</keyword>
<gene>
    <name evidence="6" type="ORF">SAMN05216204_12157</name>
</gene>
<keyword evidence="2 5" id="KW-0812">Transmembrane</keyword>
<proteinExistence type="inferred from homology"/>
<keyword evidence="7" id="KW-1185">Reference proteome</keyword>
<dbReference type="InterPro" id="IPR002781">
    <property type="entry name" value="TM_pro_TauE-like"/>
</dbReference>
<dbReference type="RefSeq" id="WP_091875733.1">
    <property type="nucleotide sequence ID" value="NZ_FOLD01000021.1"/>
</dbReference>
<evidence type="ECO:0000313" key="7">
    <source>
        <dbReference type="Proteomes" id="UP000198639"/>
    </source>
</evidence>
<feature type="transmembrane region" description="Helical" evidence="5">
    <location>
        <begin position="242"/>
        <end position="261"/>
    </location>
</feature>
<dbReference type="Proteomes" id="UP000198639">
    <property type="component" value="Unassembled WGS sequence"/>
</dbReference>
<evidence type="ECO:0000256" key="2">
    <source>
        <dbReference type="ARBA" id="ARBA00022692"/>
    </source>
</evidence>
<feature type="transmembrane region" description="Helical" evidence="5">
    <location>
        <begin position="215"/>
        <end position="236"/>
    </location>
</feature>
<reference evidence="7" key="1">
    <citation type="submission" date="2016-10" db="EMBL/GenBank/DDBJ databases">
        <authorList>
            <person name="Varghese N."/>
            <person name="Submissions S."/>
        </authorList>
    </citation>
    <scope>NUCLEOTIDE SEQUENCE [LARGE SCALE GENOMIC DNA]</scope>
    <source>
        <strain evidence="7">CGMCC 1.12041</strain>
    </source>
</reference>
<feature type="transmembrane region" description="Helical" evidence="5">
    <location>
        <begin position="150"/>
        <end position="176"/>
    </location>
</feature>
<dbReference type="GO" id="GO:0005886">
    <property type="term" value="C:plasma membrane"/>
    <property type="evidence" value="ECO:0007669"/>
    <property type="project" value="UniProtKB-SubCell"/>
</dbReference>
<sequence>MLLTVALGLLVGIIMGLTGAGGGILAVPMLVFGLHLTVSQAGPVGLLAVGTAAAVGAIVGLRAKIVRYRAAMLIAVSGIVLTPLGVWLAHRLDTKVLSIIFAGVLVWVAYNSLKGLGQNSSRVDVENTQRPCIRSTESGRFIWTSKCARALVLFGGIAGVLSGLLGVGGGFVMVPALQRYTDLEARSVVATTLAVIALISLAGVATSVSAGKFNLGVGLPFTGGAVLGMGMGTLLSSRLAPSHLRVAFAFVCLAVAMGMVAKSI</sequence>
<dbReference type="PANTHER" id="PTHR43701:SF2">
    <property type="entry name" value="MEMBRANE TRANSPORTER PROTEIN YJNA-RELATED"/>
    <property type="match status" value="1"/>
</dbReference>
<keyword evidence="5" id="KW-1003">Cell membrane</keyword>
<feature type="transmembrane region" description="Helical" evidence="5">
    <location>
        <begin position="42"/>
        <end position="63"/>
    </location>
</feature>
<dbReference type="AlphaFoldDB" id="A0A1I1R731"/>
<keyword evidence="3 5" id="KW-1133">Transmembrane helix</keyword>
<name>A0A1I1R731_9BURK</name>
<protein>
    <recommendedName>
        <fullName evidence="5">Probable membrane transporter protein</fullName>
    </recommendedName>
</protein>
<organism evidence="6 7">
    <name type="scientific">Massilia yuzhufengensis</name>
    <dbReference type="NCBI Taxonomy" id="1164594"/>
    <lineage>
        <taxon>Bacteria</taxon>
        <taxon>Pseudomonadati</taxon>
        <taxon>Pseudomonadota</taxon>
        <taxon>Betaproteobacteria</taxon>
        <taxon>Burkholderiales</taxon>
        <taxon>Oxalobacteraceae</taxon>
        <taxon>Telluria group</taxon>
        <taxon>Massilia</taxon>
    </lineage>
</organism>
<evidence type="ECO:0000256" key="3">
    <source>
        <dbReference type="ARBA" id="ARBA00022989"/>
    </source>
</evidence>
<evidence type="ECO:0000313" key="6">
    <source>
        <dbReference type="EMBL" id="SFD30115.1"/>
    </source>
</evidence>
<evidence type="ECO:0000256" key="4">
    <source>
        <dbReference type="ARBA" id="ARBA00023136"/>
    </source>
</evidence>
<accession>A0A1I1R731</accession>
<feature type="transmembrane region" description="Helical" evidence="5">
    <location>
        <begin position="70"/>
        <end position="90"/>
    </location>
</feature>
<dbReference type="InterPro" id="IPR051598">
    <property type="entry name" value="TSUP/Inactive_protease-like"/>
</dbReference>
<dbReference type="Pfam" id="PF01925">
    <property type="entry name" value="TauE"/>
    <property type="match status" value="1"/>
</dbReference>
<evidence type="ECO:0000256" key="5">
    <source>
        <dbReference type="RuleBase" id="RU363041"/>
    </source>
</evidence>
<dbReference type="PANTHER" id="PTHR43701">
    <property type="entry name" value="MEMBRANE TRANSPORTER PROTEIN MJ0441-RELATED"/>
    <property type="match status" value="1"/>
</dbReference>
<evidence type="ECO:0000256" key="1">
    <source>
        <dbReference type="ARBA" id="ARBA00004141"/>
    </source>
</evidence>
<comment type="subcellular location">
    <subcellularLocation>
        <location evidence="5">Cell membrane</location>
        <topology evidence="5">Multi-pass membrane protein</topology>
    </subcellularLocation>
    <subcellularLocation>
        <location evidence="1">Membrane</location>
        <topology evidence="1">Multi-pass membrane protein</topology>
    </subcellularLocation>
</comment>